<dbReference type="Proteomes" id="UP000694701">
    <property type="component" value="Unplaced"/>
</dbReference>
<keyword evidence="1" id="KW-0732">Signal</keyword>
<dbReference type="Gene3D" id="2.60.40.10">
    <property type="entry name" value="Immunoglobulins"/>
    <property type="match status" value="1"/>
</dbReference>
<sequence length="79" mass="9074">ISVFFKKVILLLPGFSFSYKVDQSPAEVIKRRGESAEIRCSHSVPSYNQISLYRQNQDQGFTLMGYLFATSNISEKEFM</sequence>
<feature type="chain" id="PRO_5034633106" description="Leptin receptor" evidence="1">
    <location>
        <begin position="19"/>
        <end position="79"/>
    </location>
</feature>
<dbReference type="InterPro" id="IPR036179">
    <property type="entry name" value="Ig-like_dom_sf"/>
</dbReference>
<dbReference type="Ensembl" id="ENSCCRT00020108933.1">
    <property type="protein sequence ID" value="ENSCCRP00020099627.1"/>
    <property type="gene ID" value="ENSCCRG00020045767.1"/>
</dbReference>
<feature type="signal peptide" evidence="1">
    <location>
        <begin position="1"/>
        <end position="18"/>
    </location>
</feature>
<organism evidence="2 3">
    <name type="scientific">Cyprinus carpio</name>
    <name type="common">Common carp</name>
    <dbReference type="NCBI Taxonomy" id="7962"/>
    <lineage>
        <taxon>Eukaryota</taxon>
        <taxon>Metazoa</taxon>
        <taxon>Chordata</taxon>
        <taxon>Craniata</taxon>
        <taxon>Vertebrata</taxon>
        <taxon>Euteleostomi</taxon>
        <taxon>Actinopterygii</taxon>
        <taxon>Neopterygii</taxon>
        <taxon>Teleostei</taxon>
        <taxon>Ostariophysi</taxon>
        <taxon>Cypriniformes</taxon>
        <taxon>Cyprinidae</taxon>
        <taxon>Cyprininae</taxon>
        <taxon>Cyprinus</taxon>
    </lineage>
</organism>
<name>A0A8C2JSB2_CYPCA</name>
<proteinExistence type="predicted"/>
<dbReference type="CDD" id="cd00099">
    <property type="entry name" value="IgV"/>
    <property type="match status" value="1"/>
</dbReference>
<protein>
    <recommendedName>
        <fullName evidence="4">Leptin receptor</fullName>
    </recommendedName>
</protein>
<accession>A0A8C2JSB2</accession>
<evidence type="ECO:0008006" key="4">
    <source>
        <dbReference type="Google" id="ProtNLM"/>
    </source>
</evidence>
<evidence type="ECO:0000313" key="2">
    <source>
        <dbReference type="Ensembl" id="ENSCCRP00020099627.1"/>
    </source>
</evidence>
<evidence type="ECO:0000313" key="3">
    <source>
        <dbReference type="Proteomes" id="UP000694701"/>
    </source>
</evidence>
<dbReference type="AlphaFoldDB" id="A0A8C2JSB2"/>
<reference evidence="2" key="1">
    <citation type="submission" date="2025-08" db="UniProtKB">
        <authorList>
            <consortium name="Ensembl"/>
        </authorList>
    </citation>
    <scope>IDENTIFICATION</scope>
</reference>
<dbReference type="InterPro" id="IPR013783">
    <property type="entry name" value="Ig-like_fold"/>
</dbReference>
<evidence type="ECO:0000256" key="1">
    <source>
        <dbReference type="SAM" id="SignalP"/>
    </source>
</evidence>
<dbReference type="SUPFAM" id="SSF48726">
    <property type="entry name" value="Immunoglobulin"/>
    <property type="match status" value="1"/>
</dbReference>